<keyword evidence="1" id="KW-0175">Coiled coil</keyword>
<dbReference type="AlphaFoldDB" id="A0A9X3TVV4"/>
<keyword evidence="2" id="KW-0812">Transmembrane</keyword>
<protein>
    <submittedName>
        <fullName evidence="3">Uncharacterized protein</fullName>
    </submittedName>
</protein>
<dbReference type="RefSeq" id="WP_274942666.1">
    <property type="nucleotide sequence ID" value="NZ_JANWOI010000001.1"/>
</dbReference>
<evidence type="ECO:0000256" key="2">
    <source>
        <dbReference type="SAM" id="Phobius"/>
    </source>
</evidence>
<feature type="coiled-coil region" evidence="1">
    <location>
        <begin position="44"/>
        <end position="78"/>
    </location>
</feature>
<proteinExistence type="predicted"/>
<feature type="transmembrane region" description="Helical" evidence="2">
    <location>
        <begin position="21"/>
        <end position="40"/>
    </location>
</feature>
<dbReference type="Proteomes" id="UP001141619">
    <property type="component" value="Unassembled WGS sequence"/>
</dbReference>
<gene>
    <name evidence="3" type="ORF">NYP16_03200</name>
</gene>
<keyword evidence="2" id="KW-0472">Membrane</keyword>
<keyword evidence="2" id="KW-1133">Transmembrane helix</keyword>
<keyword evidence="4" id="KW-1185">Reference proteome</keyword>
<evidence type="ECO:0000256" key="1">
    <source>
        <dbReference type="SAM" id="Coils"/>
    </source>
</evidence>
<evidence type="ECO:0000313" key="3">
    <source>
        <dbReference type="EMBL" id="MDA5192965.1"/>
    </source>
</evidence>
<accession>A0A9X3TVV4</accession>
<reference evidence="3" key="1">
    <citation type="submission" date="2022-08" db="EMBL/GenBank/DDBJ databases">
        <authorList>
            <person name="Vandamme P."/>
            <person name="Hettiarachchi A."/>
            <person name="Peeters C."/>
            <person name="Cnockaert M."/>
            <person name="Carlier A."/>
        </authorList>
    </citation>
    <scope>NUCLEOTIDE SEQUENCE</scope>
    <source>
        <strain evidence="3">LMG 31809</strain>
    </source>
</reference>
<organism evidence="3 4">
    <name type="scientific">Govanella unica</name>
    <dbReference type="NCBI Taxonomy" id="2975056"/>
    <lineage>
        <taxon>Bacteria</taxon>
        <taxon>Pseudomonadati</taxon>
        <taxon>Pseudomonadota</taxon>
        <taxon>Alphaproteobacteria</taxon>
        <taxon>Emcibacterales</taxon>
        <taxon>Govanellaceae</taxon>
        <taxon>Govanella</taxon>
    </lineage>
</organism>
<sequence>MKLGSSRSREQHKRRRRITALLLKIALLGGAAFAIGGYAWQTASEVMRKDVESLTARASELQDEVTGLKTELAEHKATQTQLAKQLPNKDEQKILEAARLKIGEGVTPSRITEVVSAATVLRNCDNAPTSRRLRVRTAMSGSDSTTASFADNTITVSAEGAPSLNATGQTEAWFDNTKPISITFMHLNGAAGRAQGSLPLSHAIAVAGYEYRFQVQEGPRSFIVVTMDRCKA</sequence>
<reference evidence="3" key="2">
    <citation type="journal article" date="2023" name="Syst. Appl. Microbiol.">
        <title>Govania unica gen. nov., sp. nov., a rare biosphere bacterium that represents a novel family in the class Alphaproteobacteria.</title>
        <authorList>
            <person name="Vandamme P."/>
            <person name="Peeters C."/>
            <person name="Hettiarachchi A."/>
            <person name="Cnockaert M."/>
            <person name="Carlier A."/>
        </authorList>
    </citation>
    <scope>NUCLEOTIDE SEQUENCE</scope>
    <source>
        <strain evidence="3">LMG 31809</strain>
    </source>
</reference>
<dbReference type="EMBL" id="JANWOI010000001">
    <property type="protein sequence ID" value="MDA5192965.1"/>
    <property type="molecule type" value="Genomic_DNA"/>
</dbReference>
<evidence type="ECO:0000313" key="4">
    <source>
        <dbReference type="Proteomes" id="UP001141619"/>
    </source>
</evidence>
<name>A0A9X3TVV4_9PROT</name>
<comment type="caution">
    <text evidence="3">The sequence shown here is derived from an EMBL/GenBank/DDBJ whole genome shotgun (WGS) entry which is preliminary data.</text>
</comment>